<evidence type="ECO:0000256" key="1">
    <source>
        <dbReference type="SAM" id="MobiDB-lite"/>
    </source>
</evidence>
<feature type="compositionally biased region" description="Low complexity" evidence="1">
    <location>
        <begin position="20"/>
        <end position="38"/>
    </location>
</feature>
<name>A0A9K3LWW5_9STRA</name>
<dbReference type="AlphaFoldDB" id="A0A9K3LWW5"/>
<proteinExistence type="predicted"/>
<evidence type="ECO:0000313" key="3">
    <source>
        <dbReference type="Proteomes" id="UP000693970"/>
    </source>
</evidence>
<reference evidence="2" key="2">
    <citation type="submission" date="2021-04" db="EMBL/GenBank/DDBJ databases">
        <authorList>
            <person name="Podell S."/>
        </authorList>
    </citation>
    <scope>NUCLEOTIDE SEQUENCE</scope>
    <source>
        <strain evidence="2">Hildebrandi</strain>
    </source>
</reference>
<comment type="caution">
    <text evidence="2">The sequence shown here is derived from an EMBL/GenBank/DDBJ whole genome shotgun (WGS) entry which is preliminary data.</text>
</comment>
<reference evidence="2" key="1">
    <citation type="journal article" date="2021" name="Sci. Rep.">
        <title>Diploid genomic architecture of Nitzschia inconspicua, an elite biomass production diatom.</title>
        <authorList>
            <person name="Oliver A."/>
            <person name="Podell S."/>
            <person name="Pinowska A."/>
            <person name="Traller J.C."/>
            <person name="Smith S.R."/>
            <person name="McClure R."/>
            <person name="Beliaev A."/>
            <person name="Bohutskyi P."/>
            <person name="Hill E.A."/>
            <person name="Rabines A."/>
            <person name="Zheng H."/>
            <person name="Allen L.Z."/>
            <person name="Kuo A."/>
            <person name="Grigoriev I.V."/>
            <person name="Allen A.E."/>
            <person name="Hazlebeck D."/>
            <person name="Allen E.E."/>
        </authorList>
    </citation>
    <scope>NUCLEOTIDE SEQUENCE</scope>
    <source>
        <strain evidence="2">Hildebrandi</strain>
    </source>
</reference>
<sequence>MVGQSPRSSMHKYAFGNSSHHTLASSSHHRSISSSSPSNKTRWSSNKANSPWLWVLALFMACIANIEYQAFKNSISTRDSILETSLYQYSGLQSVEQNEERHLRLGIEAKFEPEKLVDTTAEKSKSQQLSIAARRESMTATTSKQSKPTLLTLQLTCGCPASCDEKALRYSNGHHRCETRIKFLMDQYKLDENDACTSAASIENYGGNPPCDTRCVPGICKNPKEIELEAIRTNADTSNQEQSNTNDDQTLDCGCPETCDEEELGATNGHHICGERIEYLMKRHHTSQLDACRVASEEENPPCSGACQPGVCKKPPQEEKQPVGMEFHVDCGCAETCDDLAQSYTNGNFICGQRLEYLMTKHHVTEDEACRQSTEGENPPCTTGCKPGVCKTPELPLTILEQRELNVTTYDLDAPPKTSLLPWANLTSMASYTSHLYSGFRNQMAVFTILILESIRQGHGQFMVESIRMKDTYGSNRFIKFEELWDVEHWNSYYPLLPRLVNSDPILHDQFDRSVRGPKRDKATKKWLFNNGTEIPNDVKAERPAYWGSQQLVMSGFMRYSKGRGPYIGPRKSANRADILMQREALRPHPNLQAIIDDVLASVSGNDGKKLEYMTVHARVEPDMQRHKVCRDYKVYNLTEIIRFMEEQWPEPPVSAVFMPINRELLEQEGYPNKEEPEKTNWVAVENLKALDDALENGLWGGKVKVFRFGANVMKGTKYEKRPSISGSMLAYFVALQGKMFVGTRVSSYSHGLVTNRFHRNDLENYEYLPDGIHQWTPPGTQLPPPFDC</sequence>
<protein>
    <recommendedName>
        <fullName evidence="4">O-fucosyltransferase family protein</fullName>
    </recommendedName>
</protein>
<feature type="region of interest" description="Disordered" evidence="1">
    <location>
        <begin position="20"/>
        <end position="46"/>
    </location>
</feature>
<gene>
    <name evidence="2" type="ORF">IV203_027338</name>
</gene>
<dbReference type="Proteomes" id="UP000693970">
    <property type="component" value="Unassembled WGS sequence"/>
</dbReference>
<organism evidence="2 3">
    <name type="scientific">Nitzschia inconspicua</name>
    <dbReference type="NCBI Taxonomy" id="303405"/>
    <lineage>
        <taxon>Eukaryota</taxon>
        <taxon>Sar</taxon>
        <taxon>Stramenopiles</taxon>
        <taxon>Ochrophyta</taxon>
        <taxon>Bacillariophyta</taxon>
        <taxon>Bacillariophyceae</taxon>
        <taxon>Bacillariophycidae</taxon>
        <taxon>Bacillariales</taxon>
        <taxon>Bacillariaceae</taxon>
        <taxon>Nitzschia</taxon>
    </lineage>
</organism>
<keyword evidence="3" id="KW-1185">Reference proteome</keyword>
<evidence type="ECO:0008006" key="4">
    <source>
        <dbReference type="Google" id="ProtNLM"/>
    </source>
</evidence>
<dbReference type="EMBL" id="JAGRRH010000005">
    <property type="protein sequence ID" value="KAG7369592.1"/>
    <property type="molecule type" value="Genomic_DNA"/>
</dbReference>
<dbReference type="OrthoDB" id="45509at2759"/>
<evidence type="ECO:0000313" key="2">
    <source>
        <dbReference type="EMBL" id="KAG7369592.1"/>
    </source>
</evidence>
<accession>A0A9K3LWW5</accession>